<keyword evidence="1" id="KW-0614">Plasmid</keyword>
<dbReference type="GeneID" id="96158201"/>
<proteinExistence type="predicted"/>
<accession>A0A4P9TJW1</accession>
<dbReference type="KEGG" id="npl:FGF80_18850"/>
<dbReference type="EMBL" id="CP040639">
    <property type="protein sequence ID" value="QCW05301.1"/>
    <property type="molecule type" value="Genomic_DNA"/>
</dbReference>
<keyword evidence="2" id="KW-1185">Reference proteome</keyword>
<reference evidence="2" key="1">
    <citation type="submission" date="2019-05" db="EMBL/GenBank/DDBJ databases">
        <title>Complete Genome Sequence and Methylation Pattern of the Halophilic Archaeon Natrinema pallidum BOL6-1.</title>
        <authorList>
            <person name="DasSarma P."/>
            <person name="DasSarma B.P."/>
            <person name="DasSarma S.L."/>
            <person name="Martinez F.L."/>
            <person name="Guzman D."/>
            <person name="Roberts R.J."/>
            <person name="DasSarma S."/>
        </authorList>
    </citation>
    <scope>NUCLEOTIDE SEQUENCE [LARGE SCALE GENOMIC DNA]</scope>
    <source>
        <strain evidence="2">BOL6-1</strain>
        <plasmid evidence="2">pnpa70</plasmid>
    </source>
</reference>
<gene>
    <name evidence="1" type="ORF">FGF80_18850</name>
</gene>
<sequence length="60" mass="6825">MPSEPWRYRCPYCLSPTIRRCRNYDDASGGGPAPAARWYCKGCESPFDEPIDMKHDEVAA</sequence>
<evidence type="ECO:0000313" key="1">
    <source>
        <dbReference type="EMBL" id="QCW05301.1"/>
    </source>
</evidence>
<dbReference type="AlphaFoldDB" id="A0A4P9TJW1"/>
<protein>
    <submittedName>
        <fullName evidence="1">Uncharacterized protein</fullName>
    </submittedName>
</protein>
<geneLocation type="plasmid" evidence="2">
    <name>pnpa70</name>
</geneLocation>
<organism evidence="1 2">
    <name type="scientific">Natrinema pallidum</name>
    <dbReference type="NCBI Taxonomy" id="69527"/>
    <lineage>
        <taxon>Archaea</taxon>
        <taxon>Methanobacteriati</taxon>
        <taxon>Methanobacteriota</taxon>
        <taxon>Stenosarchaea group</taxon>
        <taxon>Halobacteria</taxon>
        <taxon>Halobacteriales</taxon>
        <taxon>Natrialbaceae</taxon>
        <taxon>Natrinema</taxon>
    </lineage>
</organism>
<dbReference type="Proteomes" id="UP000307562">
    <property type="component" value="Plasmid pNPA70"/>
</dbReference>
<name>A0A4P9TJW1_9EURY</name>
<dbReference type="RefSeq" id="WP_138655758.1">
    <property type="nucleotide sequence ID" value="NZ_CP040639.1"/>
</dbReference>
<evidence type="ECO:0000313" key="2">
    <source>
        <dbReference type="Proteomes" id="UP000307562"/>
    </source>
</evidence>